<name>F7NHA0_9FIRM</name>
<dbReference type="eggNOG" id="COG3018">
    <property type="taxonomic scope" value="Bacteria"/>
</dbReference>
<dbReference type="EMBL" id="AFGF01000053">
    <property type="protein sequence ID" value="EGO64583.1"/>
    <property type="molecule type" value="Genomic_DNA"/>
</dbReference>
<evidence type="ECO:0000313" key="2">
    <source>
        <dbReference type="Proteomes" id="UP000003240"/>
    </source>
</evidence>
<organism evidence="1 2">
    <name type="scientific">Acetonema longum DSM 6540</name>
    <dbReference type="NCBI Taxonomy" id="1009370"/>
    <lineage>
        <taxon>Bacteria</taxon>
        <taxon>Bacillati</taxon>
        <taxon>Bacillota</taxon>
        <taxon>Negativicutes</taxon>
        <taxon>Acetonemataceae</taxon>
        <taxon>Acetonema</taxon>
    </lineage>
</organism>
<keyword evidence="1" id="KW-0449">Lipoprotein</keyword>
<proteinExistence type="predicted"/>
<keyword evidence="2" id="KW-1185">Reference proteome</keyword>
<dbReference type="PROSITE" id="PS51257">
    <property type="entry name" value="PROKAR_LIPOPROTEIN"/>
    <property type="match status" value="1"/>
</dbReference>
<dbReference type="AlphaFoldDB" id="F7NHA0"/>
<dbReference type="RefSeq" id="WP_004094153.1">
    <property type="nucleotide sequence ID" value="NZ_AFGF01000053.1"/>
</dbReference>
<sequence length="137" mass="14928">MNKGHVWFIVAGVFFLILMAGCGSAPAELVSAESGSELDLAAGVIRATGLGKPPVEAASEAQANVLARRAAIVDANRNLAQKLAKLDKRVWVSDRQTILVKNQRILKEQRLPDGTYTILMEMPLDKDLLHRLRQAAK</sequence>
<accession>F7NHA0</accession>
<protein>
    <submittedName>
        <fullName evidence="1">Putative lipoprotein</fullName>
    </submittedName>
</protein>
<comment type="caution">
    <text evidence="1">The sequence shown here is derived from an EMBL/GenBank/DDBJ whole genome shotgun (WGS) entry which is preliminary data.</text>
</comment>
<evidence type="ECO:0000313" key="1">
    <source>
        <dbReference type="EMBL" id="EGO64583.1"/>
    </source>
</evidence>
<dbReference type="STRING" id="1009370.ALO_07228"/>
<reference evidence="1 2" key="1">
    <citation type="journal article" date="2011" name="EMBO J.">
        <title>Structural diversity of bacterial flagellar motors.</title>
        <authorList>
            <person name="Chen S."/>
            <person name="Beeby M."/>
            <person name="Murphy G.E."/>
            <person name="Leadbetter J.R."/>
            <person name="Hendrixson D.R."/>
            <person name="Briegel A."/>
            <person name="Li Z."/>
            <person name="Shi J."/>
            <person name="Tocheva E.I."/>
            <person name="Muller A."/>
            <person name="Dobro M.J."/>
            <person name="Jensen G.J."/>
        </authorList>
    </citation>
    <scope>NUCLEOTIDE SEQUENCE [LARGE SCALE GENOMIC DNA]</scope>
    <source>
        <strain evidence="1 2">DSM 6540</strain>
    </source>
</reference>
<dbReference type="Proteomes" id="UP000003240">
    <property type="component" value="Unassembled WGS sequence"/>
</dbReference>
<gene>
    <name evidence="1" type="ORF">ALO_07228</name>
</gene>